<reference evidence="1 2" key="1">
    <citation type="submission" date="2016-12" db="EMBL/GenBank/DDBJ databases">
        <title>Diversity of luminous bacteria.</title>
        <authorList>
            <person name="Yoshizawa S."/>
            <person name="Kogure K."/>
        </authorList>
    </citation>
    <scope>NUCLEOTIDE SEQUENCE [LARGE SCALE GENOMIC DNA]</scope>
    <source>
        <strain evidence="1 2">LC2-408</strain>
    </source>
</reference>
<comment type="caution">
    <text evidence="1">The sequence shown here is derived from an EMBL/GenBank/DDBJ whole genome shotgun (WGS) entry which is preliminary data.</text>
</comment>
<dbReference type="RefSeq" id="WP_004741734.1">
    <property type="nucleotide sequence ID" value="NZ_MSCI01000002.1"/>
</dbReference>
<dbReference type="InterPro" id="IPR056238">
    <property type="entry name" value="YunG-like"/>
</dbReference>
<dbReference type="AlphaFoldDB" id="A0A2S7VF09"/>
<gene>
    <name evidence="1" type="ORF">BTO10_15605</name>
</gene>
<dbReference type="EMBL" id="MSCI01000002">
    <property type="protein sequence ID" value="PQJ60763.1"/>
    <property type="molecule type" value="Genomic_DNA"/>
</dbReference>
<name>A0A2S7VF09_9VIBR</name>
<evidence type="ECO:0000313" key="2">
    <source>
        <dbReference type="Proteomes" id="UP000238707"/>
    </source>
</evidence>
<protein>
    <recommendedName>
        <fullName evidence="3">YunG</fullName>
    </recommendedName>
</protein>
<accession>A0A2S7VF09</accession>
<keyword evidence="2" id="KW-1185">Reference proteome</keyword>
<sequence>MNPSLSEVLQALQDSWSIDSTDDPENWNPSNPSRGQCGMSSLIINDYFGGKLVLWKVFVGEEQDGVHYSNELPDGTPFDSTGDQFWDTEELKEPLSFERPSELPKNGADRYLRLSDLVRSKLEREQEEKSIST</sequence>
<evidence type="ECO:0008006" key="3">
    <source>
        <dbReference type="Google" id="ProtNLM"/>
    </source>
</evidence>
<dbReference type="Proteomes" id="UP000238707">
    <property type="component" value="Unassembled WGS sequence"/>
</dbReference>
<proteinExistence type="predicted"/>
<dbReference type="Pfam" id="PF24585">
    <property type="entry name" value="YunG"/>
    <property type="match status" value="1"/>
</dbReference>
<evidence type="ECO:0000313" key="1">
    <source>
        <dbReference type="EMBL" id="PQJ60763.1"/>
    </source>
</evidence>
<organism evidence="1 2">
    <name type="scientific">Vibrio chagasii</name>
    <dbReference type="NCBI Taxonomy" id="170679"/>
    <lineage>
        <taxon>Bacteria</taxon>
        <taxon>Pseudomonadati</taxon>
        <taxon>Pseudomonadota</taxon>
        <taxon>Gammaproteobacteria</taxon>
        <taxon>Vibrionales</taxon>
        <taxon>Vibrionaceae</taxon>
        <taxon>Vibrio</taxon>
    </lineage>
</organism>